<protein>
    <submittedName>
        <fullName evidence="1">Uncharacterized protein</fullName>
    </submittedName>
</protein>
<comment type="caution">
    <text evidence="1">The sequence shown here is derived from an EMBL/GenBank/DDBJ whole genome shotgun (WGS) entry which is preliminary data.</text>
</comment>
<dbReference type="AlphaFoldDB" id="A0A9D3X9F5"/>
<dbReference type="Proteomes" id="UP000827986">
    <property type="component" value="Unassembled WGS sequence"/>
</dbReference>
<dbReference type="EMBL" id="JAHDVG010000478">
    <property type="protein sequence ID" value="KAH1175135.1"/>
    <property type="molecule type" value="Genomic_DNA"/>
</dbReference>
<accession>A0A9D3X9F5</accession>
<organism evidence="1 2">
    <name type="scientific">Mauremys mutica</name>
    <name type="common">yellowpond turtle</name>
    <dbReference type="NCBI Taxonomy" id="74926"/>
    <lineage>
        <taxon>Eukaryota</taxon>
        <taxon>Metazoa</taxon>
        <taxon>Chordata</taxon>
        <taxon>Craniata</taxon>
        <taxon>Vertebrata</taxon>
        <taxon>Euteleostomi</taxon>
        <taxon>Archelosauria</taxon>
        <taxon>Testudinata</taxon>
        <taxon>Testudines</taxon>
        <taxon>Cryptodira</taxon>
        <taxon>Durocryptodira</taxon>
        <taxon>Testudinoidea</taxon>
        <taxon>Geoemydidae</taxon>
        <taxon>Geoemydinae</taxon>
        <taxon>Mauremys</taxon>
    </lineage>
</organism>
<proteinExistence type="predicted"/>
<evidence type="ECO:0000313" key="1">
    <source>
        <dbReference type="EMBL" id="KAH1175135.1"/>
    </source>
</evidence>
<evidence type="ECO:0000313" key="2">
    <source>
        <dbReference type="Proteomes" id="UP000827986"/>
    </source>
</evidence>
<reference evidence="1" key="1">
    <citation type="submission" date="2021-09" db="EMBL/GenBank/DDBJ databases">
        <title>The genome of Mauremys mutica provides insights into the evolution of semi-aquatic lifestyle.</title>
        <authorList>
            <person name="Gong S."/>
            <person name="Gao Y."/>
        </authorList>
    </citation>
    <scope>NUCLEOTIDE SEQUENCE</scope>
    <source>
        <strain evidence="1">MM-2020</strain>
        <tissue evidence="1">Muscle</tissue>
    </source>
</reference>
<name>A0A9D3X9F5_9SAUR</name>
<sequence>MPWLSSGASDLHFQNVNVGAAEATRKRIGTVQYVNRGWPDSALTDAPILSASCSGRSRACLCLCRAQHSFPLGTRAVHTDSNVGAGGGGKRAGHGQPLFAPGRKALCGLLEPGLRADPAAPVLT</sequence>
<keyword evidence="2" id="KW-1185">Reference proteome</keyword>
<gene>
    <name evidence="1" type="ORF">KIL84_021549</name>
</gene>